<evidence type="ECO:0000259" key="15">
    <source>
        <dbReference type="SMART" id="SM01024"/>
    </source>
</evidence>
<keyword evidence="9" id="KW-0496">Mitochondrion</keyword>
<reference evidence="16" key="1">
    <citation type="submission" date="2015-10" db="EMBL/GenBank/DDBJ databases">
        <authorList>
            <person name="Regsiter A."/>
            <person name="william w."/>
        </authorList>
    </citation>
    <scope>NUCLEOTIDE SEQUENCE</scope>
    <source>
        <strain evidence="16">Montdore</strain>
    </source>
</reference>
<evidence type="ECO:0000256" key="3">
    <source>
        <dbReference type="ARBA" id="ARBA00022692"/>
    </source>
</evidence>
<name>A0A292Q3I4_9PEZI</name>
<organism evidence="16 17">
    <name type="scientific">Tuber aestivum</name>
    <name type="common">summer truffle</name>
    <dbReference type="NCBI Taxonomy" id="59557"/>
    <lineage>
        <taxon>Eukaryota</taxon>
        <taxon>Fungi</taxon>
        <taxon>Dikarya</taxon>
        <taxon>Ascomycota</taxon>
        <taxon>Pezizomycotina</taxon>
        <taxon>Pezizomycetes</taxon>
        <taxon>Pezizales</taxon>
        <taxon>Tuberaceae</taxon>
        <taxon>Tuber</taxon>
    </lineage>
</organism>
<evidence type="ECO:0000256" key="5">
    <source>
        <dbReference type="ARBA" id="ARBA00022792"/>
    </source>
</evidence>
<evidence type="ECO:0008006" key="18">
    <source>
        <dbReference type="Google" id="ProtNLM"/>
    </source>
</evidence>
<proteinExistence type="inferred from homology"/>
<dbReference type="SMART" id="SM01024">
    <property type="entry name" value="BCS1_N"/>
    <property type="match status" value="1"/>
</dbReference>
<evidence type="ECO:0000256" key="4">
    <source>
        <dbReference type="ARBA" id="ARBA00022741"/>
    </source>
</evidence>
<dbReference type="InterPro" id="IPR014851">
    <property type="entry name" value="BCS1_N"/>
</dbReference>
<keyword evidence="6" id="KW-0378">Hydrolase</keyword>
<evidence type="ECO:0000256" key="2">
    <source>
        <dbReference type="ARBA" id="ARBA00007448"/>
    </source>
</evidence>
<feature type="domain" description="AAA+ ATPase" evidence="14">
    <location>
        <begin position="300"/>
        <end position="481"/>
    </location>
</feature>
<feature type="region of interest" description="Disordered" evidence="12">
    <location>
        <begin position="689"/>
        <end position="758"/>
    </location>
</feature>
<dbReference type="GO" id="GO:0005524">
    <property type="term" value="F:ATP binding"/>
    <property type="evidence" value="ECO:0007669"/>
    <property type="project" value="UniProtKB-KW"/>
</dbReference>
<feature type="compositionally biased region" description="Acidic residues" evidence="12">
    <location>
        <begin position="508"/>
        <end position="517"/>
    </location>
</feature>
<feature type="region of interest" description="Disordered" evidence="12">
    <location>
        <begin position="508"/>
        <end position="532"/>
    </location>
</feature>
<dbReference type="Gene3D" id="3.40.50.300">
    <property type="entry name" value="P-loop containing nucleotide triphosphate hydrolases"/>
    <property type="match status" value="1"/>
</dbReference>
<feature type="region of interest" description="Disordered" evidence="12">
    <location>
        <begin position="135"/>
        <end position="167"/>
    </location>
</feature>
<accession>A0A292Q3I4</accession>
<dbReference type="SUPFAM" id="SSF52540">
    <property type="entry name" value="P-loop containing nucleoside triphosphate hydrolases"/>
    <property type="match status" value="1"/>
</dbReference>
<dbReference type="Pfam" id="PF00004">
    <property type="entry name" value="AAA"/>
    <property type="match status" value="2"/>
</dbReference>
<evidence type="ECO:0000256" key="13">
    <source>
        <dbReference type="SAM" id="Phobius"/>
    </source>
</evidence>
<comment type="similarity">
    <text evidence="2">Belongs to the AAA ATPase family. BCS1 subfamily.</text>
</comment>
<evidence type="ECO:0000256" key="11">
    <source>
        <dbReference type="ARBA" id="ARBA00048778"/>
    </source>
</evidence>
<dbReference type="GO" id="GO:0005743">
    <property type="term" value="C:mitochondrial inner membrane"/>
    <property type="evidence" value="ECO:0007669"/>
    <property type="project" value="UniProtKB-SubCell"/>
</dbReference>
<evidence type="ECO:0000256" key="7">
    <source>
        <dbReference type="ARBA" id="ARBA00022840"/>
    </source>
</evidence>
<feature type="compositionally biased region" description="Acidic residues" evidence="12">
    <location>
        <begin position="143"/>
        <end position="154"/>
    </location>
</feature>
<keyword evidence="5" id="KW-0999">Mitochondrion inner membrane</keyword>
<sequence>MENLSATARVLGSTAPGGSLFDITAIPGFDVVQKLFLKLGMDTSLLVTLGMSLTLLTSLFSFFTYSISSLTTLTRFISANLVSSATIHSSDVTYLYVMRWLAVNRISTDCRLFCVTSRKNPMSHAVRRYSSYGPFGDGASRNEDDDDEEVDGGDEGGGSAEEDRLGPKLKYTPAPGFLHFWYKRNLIIINRKLDLSYYTGDIPDETMVLTTIGRSPTLLRELLAEARKEYLQAQSRKTMVYTLSPTPFAQKNWDQGRHRPSRDISTVIMPQGSKSHLLRDVKEYLNPVTARWYAQRGLPYRRGYLFYGPPGTGKTSLSLALAGELKVPLYILSLSTGSLTDETLTMLFVGLPRKCIVLLEDIDCAGVQRTSRQDLAEDSDWDPSEDEEANSDDESRTSKSKAKDGKDKKSNRSGGDNSLPPAPSRQPRMSVSFSGLLNAIDGVASHEGRILIMTTNHRERLDPALIRPGRVDMQIEFGYACKATLAEIFRELYSSVDGIDSATVEEEEEVFGGEDEPLLSPTEEGSGAREEQYRSTIHQLSEKFAEMIPENKFTPAEIQGFLMSYKRAPRFALEQLPAWLDGKIAATTDSKGGCGSRAKGDRKKVAKNVAKANEVEGNGPLSVTVNSVPSVAPPRHMGFQGMVSEGSGLQTDKQNLDIEMVLKTFFAQILRAAAKLNIGDGNEIAKTSITNPAAAEKPQSSDATGDTAKSPPIPEGKKDGSKSKGLVNGMANDVVNGPVNGVTDSVDGVGNGEISRVE</sequence>
<dbReference type="PANTHER" id="PTHR23070">
    <property type="entry name" value="BCS1 AAA-TYPE ATPASE"/>
    <property type="match status" value="1"/>
</dbReference>
<gene>
    <name evidence="16" type="ORF">GSTUAT00002330001</name>
</gene>
<evidence type="ECO:0000256" key="6">
    <source>
        <dbReference type="ARBA" id="ARBA00022801"/>
    </source>
</evidence>
<evidence type="ECO:0000256" key="1">
    <source>
        <dbReference type="ARBA" id="ARBA00004434"/>
    </source>
</evidence>
<evidence type="ECO:0000313" key="16">
    <source>
        <dbReference type="EMBL" id="CUS13621.1"/>
    </source>
</evidence>
<dbReference type="Pfam" id="PF08740">
    <property type="entry name" value="BCS1_N"/>
    <property type="match status" value="1"/>
</dbReference>
<feature type="compositionally biased region" description="Basic and acidic residues" evidence="12">
    <location>
        <begin position="393"/>
        <end position="410"/>
    </location>
</feature>
<evidence type="ECO:0000256" key="12">
    <source>
        <dbReference type="SAM" id="MobiDB-lite"/>
    </source>
</evidence>
<dbReference type="SMART" id="SM00382">
    <property type="entry name" value="AAA"/>
    <property type="match status" value="1"/>
</dbReference>
<evidence type="ECO:0000256" key="10">
    <source>
        <dbReference type="ARBA" id="ARBA00023136"/>
    </source>
</evidence>
<feature type="domain" description="BCS1 N-terminal" evidence="15">
    <location>
        <begin position="65"/>
        <end position="267"/>
    </location>
</feature>
<dbReference type="InterPro" id="IPR003959">
    <property type="entry name" value="ATPase_AAA_core"/>
</dbReference>
<dbReference type="InterPro" id="IPR003960">
    <property type="entry name" value="ATPase_AAA_CS"/>
</dbReference>
<evidence type="ECO:0000259" key="14">
    <source>
        <dbReference type="SMART" id="SM00382"/>
    </source>
</evidence>
<dbReference type="GO" id="GO:0016887">
    <property type="term" value="F:ATP hydrolysis activity"/>
    <property type="evidence" value="ECO:0007669"/>
    <property type="project" value="InterPro"/>
</dbReference>
<keyword evidence="4" id="KW-0547">Nucleotide-binding</keyword>
<dbReference type="Pfam" id="PF25426">
    <property type="entry name" value="AAA_lid_BCS1"/>
    <property type="match status" value="1"/>
</dbReference>
<keyword evidence="17" id="KW-1185">Reference proteome</keyword>
<dbReference type="PROSITE" id="PS00674">
    <property type="entry name" value="AAA"/>
    <property type="match status" value="1"/>
</dbReference>
<evidence type="ECO:0000256" key="9">
    <source>
        <dbReference type="ARBA" id="ARBA00023128"/>
    </source>
</evidence>
<feature type="compositionally biased region" description="Acidic residues" evidence="12">
    <location>
        <begin position="376"/>
        <end position="392"/>
    </location>
</feature>
<dbReference type="InterPro" id="IPR027417">
    <property type="entry name" value="P-loop_NTPase"/>
</dbReference>
<dbReference type="EMBL" id="LN890970">
    <property type="protein sequence ID" value="CUS13621.1"/>
    <property type="molecule type" value="Genomic_DNA"/>
</dbReference>
<dbReference type="InterPro" id="IPR003593">
    <property type="entry name" value="AAA+_ATPase"/>
</dbReference>
<keyword evidence="8 13" id="KW-1133">Transmembrane helix</keyword>
<dbReference type="InterPro" id="IPR057495">
    <property type="entry name" value="AAA_lid_BCS1"/>
</dbReference>
<dbReference type="InterPro" id="IPR050747">
    <property type="entry name" value="Mitochondrial_chaperone_BCS1"/>
</dbReference>
<protein>
    <recommendedName>
        <fullName evidence="18">AAA+ ATPase domain-containing protein</fullName>
    </recommendedName>
</protein>
<keyword evidence="10 13" id="KW-0472">Membrane</keyword>
<keyword evidence="7" id="KW-0067">ATP-binding</keyword>
<keyword evidence="3 13" id="KW-0812">Transmembrane</keyword>
<comment type="catalytic activity">
    <reaction evidence="11">
        <text>ATP + H2O = ADP + phosphate + H(+)</text>
        <dbReference type="Rhea" id="RHEA:13065"/>
        <dbReference type="ChEBI" id="CHEBI:15377"/>
        <dbReference type="ChEBI" id="CHEBI:15378"/>
        <dbReference type="ChEBI" id="CHEBI:30616"/>
        <dbReference type="ChEBI" id="CHEBI:43474"/>
        <dbReference type="ChEBI" id="CHEBI:456216"/>
    </reaction>
    <physiologicalReaction direction="left-to-right" evidence="11">
        <dbReference type="Rhea" id="RHEA:13066"/>
    </physiologicalReaction>
</comment>
<dbReference type="Proteomes" id="UP001412239">
    <property type="component" value="Unassembled WGS sequence"/>
</dbReference>
<feature type="transmembrane region" description="Helical" evidence="13">
    <location>
        <begin position="44"/>
        <end position="65"/>
    </location>
</feature>
<feature type="region of interest" description="Disordered" evidence="12">
    <location>
        <begin position="372"/>
        <end position="429"/>
    </location>
</feature>
<dbReference type="AlphaFoldDB" id="A0A292Q3I4"/>
<comment type="subcellular location">
    <subcellularLocation>
        <location evidence="1">Mitochondrion inner membrane</location>
        <topology evidence="1">Single-pass membrane protein</topology>
    </subcellularLocation>
</comment>
<evidence type="ECO:0000313" key="17">
    <source>
        <dbReference type="Proteomes" id="UP001412239"/>
    </source>
</evidence>
<evidence type="ECO:0000256" key="8">
    <source>
        <dbReference type="ARBA" id="ARBA00022989"/>
    </source>
</evidence>